<name>A0AAD7KAX8_9AGAR</name>
<reference evidence="2" key="1">
    <citation type="submission" date="2023-03" db="EMBL/GenBank/DDBJ databases">
        <title>Massive genome expansion in bonnet fungi (Mycena s.s.) driven by repeated elements and novel gene families across ecological guilds.</title>
        <authorList>
            <consortium name="Lawrence Berkeley National Laboratory"/>
            <person name="Harder C.B."/>
            <person name="Miyauchi S."/>
            <person name="Viragh M."/>
            <person name="Kuo A."/>
            <person name="Thoen E."/>
            <person name="Andreopoulos B."/>
            <person name="Lu D."/>
            <person name="Skrede I."/>
            <person name="Drula E."/>
            <person name="Henrissat B."/>
            <person name="Morin E."/>
            <person name="Kohler A."/>
            <person name="Barry K."/>
            <person name="LaButti K."/>
            <person name="Morin E."/>
            <person name="Salamov A."/>
            <person name="Lipzen A."/>
            <person name="Mereny Z."/>
            <person name="Hegedus B."/>
            <person name="Baldrian P."/>
            <person name="Stursova M."/>
            <person name="Weitz H."/>
            <person name="Taylor A."/>
            <person name="Grigoriev I.V."/>
            <person name="Nagy L.G."/>
            <person name="Martin F."/>
            <person name="Kauserud H."/>
        </authorList>
    </citation>
    <scope>NUCLEOTIDE SEQUENCE</scope>
    <source>
        <strain evidence="2">CBHHK188m</strain>
    </source>
</reference>
<dbReference type="EMBL" id="JARJLG010000005">
    <property type="protein sequence ID" value="KAJ7780794.1"/>
    <property type="molecule type" value="Genomic_DNA"/>
</dbReference>
<feature type="region of interest" description="Disordered" evidence="1">
    <location>
        <begin position="289"/>
        <end position="317"/>
    </location>
</feature>
<dbReference type="AlphaFoldDB" id="A0AAD7KAX8"/>
<feature type="compositionally biased region" description="Low complexity" evidence="1">
    <location>
        <begin position="196"/>
        <end position="220"/>
    </location>
</feature>
<feature type="compositionally biased region" description="Basic and acidic residues" evidence="1">
    <location>
        <begin position="127"/>
        <end position="148"/>
    </location>
</feature>
<feature type="region of interest" description="Disordered" evidence="1">
    <location>
        <begin position="335"/>
        <end position="355"/>
    </location>
</feature>
<gene>
    <name evidence="2" type="ORF">DFH07DRAFT_950012</name>
</gene>
<organism evidence="2 3">
    <name type="scientific">Mycena maculata</name>
    <dbReference type="NCBI Taxonomy" id="230809"/>
    <lineage>
        <taxon>Eukaryota</taxon>
        <taxon>Fungi</taxon>
        <taxon>Dikarya</taxon>
        <taxon>Basidiomycota</taxon>
        <taxon>Agaricomycotina</taxon>
        <taxon>Agaricomycetes</taxon>
        <taxon>Agaricomycetidae</taxon>
        <taxon>Agaricales</taxon>
        <taxon>Marasmiineae</taxon>
        <taxon>Mycenaceae</taxon>
        <taxon>Mycena</taxon>
    </lineage>
</organism>
<sequence>MAWAHISLEIPFPSTSFHPTRPTLMYSNTYWADNERYIEARHQRGKFYDRVLEGGTWQGPDEIPTWVPAVGVPIDVPPPPFAPRAVRDAHLSAHDRTIADVNALGYTQPRHDGRPKSSGHFGARAPSRSEDDRGPYARDERSFFRYEELPQESPRSVPRAPAPGMDRPVPPRAYYRYGPTPPVDTHVRRRNRSPYGRESTTSSSRASYSSRGSHTSSRTSSSHHRGRSVSPRRDYHGAQRRDTPHHRGKPYEHRVLPYDSHATVASLRAVALDSRRDRTSKWVRTVHPPEIATADRDEQGHPICPLEDGRDDESDYGESARLPHNWAADEHERRQAALSKEKNGTVYDKKPLPQGPELGPWAGLDLVTVEQGANIIRWVRRTEPGAYAYMHYWMRMSSKDATAARSPGLIYLLSKQGSATREYHILTTGSPFAPPKKLRPPRRRAPAQMEATSSELPPPPPETPDVPRNTEEDVVMTDPAAMARLGESAAPMDQTSVILTDAAAADAKTISATHTSYAQAGAIYEKICPVDWPHGFRVSETEYAPADSVSRTPYSPDVASWLTANGLFPVHVRNGTSIERALFAEVAWRVLSVSGTYTRIAELGEYAYDDLPLEHYPFSTSNIGWSHVVSWFMQHGIGPNSDALRRLESFARSRRNVTSARSDPTQEDFQGALPCNRADVDAISAADVIPWTSLHHVALPGTVSGYPLFPAGATNA</sequence>
<accession>A0AAD7KAX8</accession>
<evidence type="ECO:0000313" key="2">
    <source>
        <dbReference type="EMBL" id="KAJ7780794.1"/>
    </source>
</evidence>
<dbReference type="Proteomes" id="UP001215280">
    <property type="component" value="Unassembled WGS sequence"/>
</dbReference>
<feature type="compositionally biased region" description="Basic and acidic residues" evidence="1">
    <location>
        <begin position="335"/>
        <end position="351"/>
    </location>
</feature>
<keyword evidence="3" id="KW-1185">Reference proteome</keyword>
<evidence type="ECO:0000256" key="1">
    <source>
        <dbReference type="SAM" id="MobiDB-lite"/>
    </source>
</evidence>
<evidence type="ECO:0000313" key="3">
    <source>
        <dbReference type="Proteomes" id="UP001215280"/>
    </source>
</evidence>
<feature type="compositionally biased region" description="Basic residues" evidence="1">
    <location>
        <begin position="436"/>
        <end position="445"/>
    </location>
</feature>
<protein>
    <submittedName>
        <fullName evidence="2">Uncharacterized protein</fullName>
    </submittedName>
</protein>
<proteinExistence type="predicted"/>
<feature type="region of interest" description="Disordered" evidence="1">
    <location>
        <begin position="106"/>
        <end position="257"/>
    </location>
</feature>
<feature type="region of interest" description="Disordered" evidence="1">
    <location>
        <begin position="427"/>
        <end position="470"/>
    </location>
</feature>
<feature type="compositionally biased region" description="Basic and acidic residues" evidence="1">
    <location>
        <begin position="231"/>
        <end position="242"/>
    </location>
</feature>
<comment type="caution">
    <text evidence="2">The sequence shown here is derived from an EMBL/GenBank/DDBJ whole genome shotgun (WGS) entry which is preliminary data.</text>
</comment>